<keyword evidence="9" id="KW-0418">Kinase</keyword>
<dbReference type="InterPro" id="IPR003605">
    <property type="entry name" value="GS_dom"/>
</dbReference>
<dbReference type="GO" id="GO:0070724">
    <property type="term" value="C:BMP receptor complex"/>
    <property type="evidence" value="ECO:0007669"/>
    <property type="project" value="TreeGrafter"/>
</dbReference>
<reference evidence="16 17" key="2">
    <citation type="submission" date="2018-11" db="EMBL/GenBank/DDBJ databases">
        <authorList>
            <consortium name="Pathogen Informatics"/>
        </authorList>
    </citation>
    <scope>NUCLEOTIDE SEQUENCE [LARGE SCALE GENOMIC DNA]</scope>
    <source>
        <strain evidence="16 17">NST_G2</strain>
    </source>
</reference>
<dbReference type="Pfam" id="PF08515">
    <property type="entry name" value="TGF_beta_GS"/>
    <property type="match status" value="1"/>
</dbReference>
<keyword evidence="12" id="KW-0472">Membrane</keyword>
<protein>
    <recommendedName>
        <fullName evidence="3">receptor protein serine/threonine kinase</fullName>
        <ecNumber evidence="3">2.7.11.30</ecNumber>
    </recommendedName>
</protein>
<dbReference type="STRING" id="70667.A0A183T598"/>
<dbReference type="EMBL" id="UYSU01036697">
    <property type="protein sequence ID" value="VDL98031.1"/>
    <property type="molecule type" value="Genomic_DNA"/>
</dbReference>
<evidence type="ECO:0000256" key="9">
    <source>
        <dbReference type="ARBA" id="ARBA00022777"/>
    </source>
</evidence>
<evidence type="ECO:0000256" key="6">
    <source>
        <dbReference type="ARBA" id="ARBA00022692"/>
    </source>
</evidence>
<sequence length="177" mass="19298">MSMLFPPGWINSNSSMGRVSFYLQRGQVHSSSSGSGSGLPFLVQATVSRQIALQECIGKYSVSPALPSQAASVRKGRVSSGAGRSANYILEEGAGLIKSLSALSLCIGLRKGRFGEVWRGIYRGENVAVKIFSSRDEASWARETQIYSTVLLRHENILGYYASDITSRYCPRPCHQN</sequence>
<evidence type="ECO:0000256" key="8">
    <source>
        <dbReference type="ARBA" id="ARBA00022741"/>
    </source>
</evidence>
<evidence type="ECO:0000313" key="17">
    <source>
        <dbReference type="Proteomes" id="UP000275846"/>
    </source>
</evidence>
<dbReference type="PROSITE" id="PS50011">
    <property type="entry name" value="PROTEIN_KINASE_DOM"/>
    <property type="match status" value="1"/>
</dbReference>
<dbReference type="GO" id="GO:0005524">
    <property type="term" value="F:ATP binding"/>
    <property type="evidence" value="ECO:0007669"/>
    <property type="project" value="UniProtKB-KW"/>
</dbReference>
<keyword evidence="17" id="KW-1185">Reference proteome</keyword>
<keyword evidence="4" id="KW-0723">Serine/threonine-protein kinase</keyword>
<dbReference type="InterPro" id="IPR000719">
    <property type="entry name" value="Prot_kinase_dom"/>
</dbReference>
<dbReference type="GO" id="GO:0004675">
    <property type="term" value="F:transmembrane receptor protein serine/threonine kinase activity"/>
    <property type="evidence" value="ECO:0007669"/>
    <property type="project" value="UniProtKB-EC"/>
</dbReference>
<reference evidence="18" key="1">
    <citation type="submission" date="2016-06" db="UniProtKB">
        <authorList>
            <consortium name="WormBaseParasite"/>
        </authorList>
    </citation>
    <scope>IDENTIFICATION</scope>
</reference>
<dbReference type="PROSITE" id="PS51256">
    <property type="entry name" value="GS"/>
    <property type="match status" value="1"/>
</dbReference>
<evidence type="ECO:0000256" key="4">
    <source>
        <dbReference type="ARBA" id="ARBA00022527"/>
    </source>
</evidence>
<evidence type="ECO:0000259" key="14">
    <source>
        <dbReference type="PROSITE" id="PS50011"/>
    </source>
</evidence>
<evidence type="ECO:0000256" key="5">
    <source>
        <dbReference type="ARBA" id="ARBA00022679"/>
    </source>
</evidence>
<comment type="subcellular location">
    <subcellularLocation>
        <location evidence="1">Membrane</location>
        <topology evidence="1">Single-pass type I membrane protein</topology>
    </subcellularLocation>
</comment>
<dbReference type="SUPFAM" id="SSF56112">
    <property type="entry name" value="Protein kinase-like (PK-like)"/>
    <property type="match status" value="1"/>
</dbReference>
<proteinExistence type="inferred from homology"/>
<dbReference type="Gene3D" id="3.30.200.20">
    <property type="entry name" value="Phosphorylase Kinase, domain 1"/>
    <property type="match status" value="1"/>
</dbReference>
<keyword evidence="10" id="KW-0067">ATP-binding</keyword>
<dbReference type="OrthoDB" id="69842at2759"/>
<feature type="domain" description="GS" evidence="15">
    <location>
        <begin position="1"/>
        <end position="50"/>
    </location>
</feature>
<dbReference type="EC" id="2.7.11.30" evidence="3"/>
<keyword evidence="11" id="KW-1133">Transmembrane helix</keyword>
<keyword evidence="6" id="KW-0812">Transmembrane</keyword>
<evidence type="ECO:0000256" key="2">
    <source>
        <dbReference type="ARBA" id="ARBA00009605"/>
    </source>
</evidence>
<evidence type="ECO:0000313" key="16">
    <source>
        <dbReference type="EMBL" id="VDL98031.1"/>
    </source>
</evidence>
<evidence type="ECO:0000256" key="7">
    <source>
        <dbReference type="ARBA" id="ARBA00022729"/>
    </source>
</evidence>
<accession>A0A183T598</accession>
<evidence type="ECO:0000256" key="13">
    <source>
        <dbReference type="ARBA" id="ARBA00023170"/>
    </source>
</evidence>
<evidence type="ECO:0000256" key="12">
    <source>
        <dbReference type="ARBA" id="ARBA00023136"/>
    </source>
</evidence>
<evidence type="ECO:0000313" key="18">
    <source>
        <dbReference type="WBParaSite" id="SSLN_0001209101-mRNA-1"/>
    </source>
</evidence>
<keyword evidence="8" id="KW-0547">Nucleotide-binding</keyword>
<dbReference type="GO" id="GO:0071363">
    <property type="term" value="P:cellular response to growth factor stimulus"/>
    <property type="evidence" value="ECO:0007669"/>
    <property type="project" value="TreeGrafter"/>
</dbReference>
<gene>
    <name evidence="16" type="ORF">SSLN_LOCUS11646</name>
</gene>
<evidence type="ECO:0000256" key="1">
    <source>
        <dbReference type="ARBA" id="ARBA00004479"/>
    </source>
</evidence>
<keyword evidence="5" id="KW-0808">Transferase</keyword>
<evidence type="ECO:0000256" key="3">
    <source>
        <dbReference type="ARBA" id="ARBA00012401"/>
    </source>
</evidence>
<dbReference type="SMART" id="SM00467">
    <property type="entry name" value="GS"/>
    <property type="match status" value="1"/>
</dbReference>
<dbReference type="InterPro" id="IPR011009">
    <property type="entry name" value="Kinase-like_dom_sf"/>
</dbReference>
<name>A0A183T598_SCHSO</name>
<dbReference type="InterPro" id="IPR000333">
    <property type="entry name" value="TGFB_receptor"/>
</dbReference>
<organism evidence="18">
    <name type="scientific">Schistocephalus solidus</name>
    <name type="common">Tapeworm</name>
    <dbReference type="NCBI Taxonomy" id="70667"/>
    <lineage>
        <taxon>Eukaryota</taxon>
        <taxon>Metazoa</taxon>
        <taxon>Spiralia</taxon>
        <taxon>Lophotrochozoa</taxon>
        <taxon>Platyhelminthes</taxon>
        <taxon>Cestoda</taxon>
        <taxon>Eucestoda</taxon>
        <taxon>Diphyllobothriidea</taxon>
        <taxon>Diphyllobothriidae</taxon>
        <taxon>Schistocephalus</taxon>
    </lineage>
</organism>
<dbReference type="PANTHER" id="PTHR23255">
    <property type="entry name" value="TRANSFORMING GROWTH FACTOR-BETA RECEPTOR TYPE I AND II"/>
    <property type="match status" value="1"/>
</dbReference>
<dbReference type="PANTHER" id="PTHR23255:SF72">
    <property type="entry name" value="RECEPTOR PROTEIN SERINE_THREONINE KINASE"/>
    <property type="match status" value="1"/>
</dbReference>
<comment type="similarity">
    <text evidence="2">Belongs to the protein kinase superfamily. TKL Ser/Thr protein kinase family. TGFB receptor subfamily.</text>
</comment>
<feature type="domain" description="Protein kinase" evidence="14">
    <location>
        <begin position="103"/>
        <end position="177"/>
    </location>
</feature>
<dbReference type="Proteomes" id="UP000275846">
    <property type="component" value="Unassembled WGS sequence"/>
</dbReference>
<evidence type="ECO:0000256" key="11">
    <source>
        <dbReference type="ARBA" id="ARBA00022989"/>
    </source>
</evidence>
<keyword evidence="7" id="KW-0732">Signal</keyword>
<dbReference type="AlphaFoldDB" id="A0A183T598"/>
<keyword evidence="13" id="KW-0675">Receptor</keyword>
<dbReference type="WBParaSite" id="SSLN_0001209101-mRNA-1">
    <property type="protein sequence ID" value="SSLN_0001209101-mRNA-1"/>
    <property type="gene ID" value="SSLN_0001209101"/>
</dbReference>
<evidence type="ECO:0000259" key="15">
    <source>
        <dbReference type="PROSITE" id="PS51256"/>
    </source>
</evidence>
<evidence type="ECO:0000256" key="10">
    <source>
        <dbReference type="ARBA" id="ARBA00022840"/>
    </source>
</evidence>